<name>A0A0P0F5M1_AZOBR</name>
<reference evidence="2 3" key="1">
    <citation type="submission" date="2018-09" db="EMBL/GenBank/DDBJ databases">
        <title>Whole genome based analysis of evolution and adaptive divergence in Indian and Brazilian strains of Azospirillum brasilense.</title>
        <authorList>
            <person name="Singh C."/>
            <person name="Tripathi A.K."/>
        </authorList>
    </citation>
    <scope>NUCLEOTIDE SEQUENCE [LARGE SCALE GENOMIC DNA]</scope>
    <source>
        <strain evidence="2 3">MTCC4038</strain>
    </source>
</reference>
<dbReference type="Proteomes" id="UP001277471">
    <property type="component" value="Unassembled WGS sequence"/>
</dbReference>
<dbReference type="RefSeq" id="WP_035684206.1">
    <property type="nucleotide sequence ID" value="NZ_CP012914.1"/>
</dbReference>
<dbReference type="EMBL" id="CP032339">
    <property type="protein sequence ID" value="QCO09532.1"/>
    <property type="molecule type" value="Genomic_DNA"/>
</dbReference>
<dbReference type="EMBL" id="JAWXYC010000004">
    <property type="protein sequence ID" value="MDX5953097.1"/>
    <property type="molecule type" value="Genomic_DNA"/>
</dbReference>
<dbReference type="Proteomes" id="UP000298774">
    <property type="component" value="Chromosome"/>
</dbReference>
<keyword evidence="4" id="KW-1185">Reference proteome</keyword>
<dbReference type="GeneID" id="56450298"/>
<evidence type="ECO:0000313" key="1">
    <source>
        <dbReference type="EMBL" id="MDX5953097.1"/>
    </source>
</evidence>
<organism evidence="2 3">
    <name type="scientific">Azospirillum brasilense</name>
    <dbReference type="NCBI Taxonomy" id="192"/>
    <lineage>
        <taxon>Bacteria</taxon>
        <taxon>Pseudomonadati</taxon>
        <taxon>Pseudomonadota</taxon>
        <taxon>Alphaproteobacteria</taxon>
        <taxon>Rhodospirillales</taxon>
        <taxon>Azospirillaceae</taxon>
        <taxon>Azospirillum</taxon>
    </lineage>
</organism>
<evidence type="ECO:0000313" key="3">
    <source>
        <dbReference type="Proteomes" id="UP000298774"/>
    </source>
</evidence>
<reference evidence="1 4" key="2">
    <citation type="submission" date="2023-11" db="EMBL/GenBank/DDBJ databases">
        <title>MicrobeMod: A computational toolkit for identifying prokaryotic methylation and restriction-modification with nanopore sequencing.</title>
        <authorList>
            <person name="Crits-Christoph A."/>
            <person name="Kang S.C."/>
            <person name="Lee H."/>
            <person name="Ostrov N."/>
        </authorList>
    </citation>
    <scope>NUCLEOTIDE SEQUENCE [LARGE SCALE GENOMIC DNA]</scope>
    <source>
        <strain evidence="1 4">ATCC 29145</strain>
    </source>
</reference>
<evidence type="ECO:0000313" key="4">
    <source>
        <dbReference type="Proteomes" id="UP001277471"/>
    </source>
</evidence>
<protein>
    <submittedName>
        <fullName evidence="2">Uncharacterized protein</fullName>
    </submittedName>
</protein>
<gene>
    <name evidence="2" type="ORF">D3868_11090</name>
    <name evidence="1" type="ORF">SIM66_18125</name>
</gene>
<sequence length="82" mass="8476">MNAIAMNVVKERHPVEHALDSRVHGVIVSSVDSAPLTALAEPSSTPVPLKPSAAMLAAGSRAGGVSVETAWKIYLAMIKEAA</sequence>
<dbReference type="KEGG" id="abf:AMK58_03000"/>
<evidence type="ECO:0000313" key="2">
    <source>
        <dbReference type="EMBL" id="QCO09532.1"/>
    </source>
</evidence>
<proteinExistence type="predicted"/>
<accession>A0A0P0F5M1</accession>
<dbReference type="AlphaFoldDB" id="A0A0P0F5M1"/>